<dbReference type="Pfam" id="PF10098">
    <property type="entry name" value="DUF2336"/>
    <property type="match status" value="1"/>
</dbReference>
<keyword evidence="2" id="KW-1185">Reference proteome</keyword>
<accession>A0A348G0I1</accession>
<dbReference type="InterPro" id="IPR019285">
    <property type="entry name" value="DUF2336"/>
</dbReference>
<organism evidence="1 2">
    <name type="scientific">Blastochloris tepida</name>
    <dbReference type="NCBI Taxonomy" id="2233851"/>
    <lineage>
        <taxon>Bacteria</taxon>
        <taxon>Pseudomonadati</taxon>
        <taxon>Pseudomonadota</taxon>
        <taxon>Alphaproteobacteria</taxon>
        <taxon>Hyphomicrobiales</taxon>
        <taxon>Blastochloridaceae</taxon>
        <taxon>Blastochloris</taxon>
    </lineage>
</organism>
<dbReference type="PIRSF" id="PIRSF035865">
    <property type="entry name" value="UCP035865"/>
    <property type="match status" value="1"/>
</dbReference>
<reference evidence="1 2" key="1">
    <citation type="submission" date="2018-08" db="EMBL/GenBank/DDBJ databases">
        <title>Complete genome sequencing of Blastochloris tepida GI.</title>
        <authorList>
            <person name="Tsukatani Y."/>
            <person name="Mori H."/>
        </authorList>
    </citation>
    <scope>NUCLEOTIDE SEQUENCE [LARGE SCALE GENOMIC DNA]</scope>
    <source>
        <strain evidence="1 2">GI</strain>
    </source>
</reference>
<proteinExistence type="predicted"/>
<dbReference type="AlphaFoldDB" id="A0A348G0I1"/>
<dbReference type="RefSeq" id="WP_126399397.1">
    <property type="nucleotide sequence ID" value="NZ_AP018907.1"/>
</dbReference>
<evidence type="ECO:0008006" key="3">
    <source>
        <dbReference type="Google" id="ProtNLM"/>
    </source>
</evidence>
<evidence type="ECO:0000313" key="1">
    <source>
        <dbReference type="EMBL" id="BBF93064.1"/>
    </source>
</evidence>
<dbReference type="InterPro" id="IPR001646">
    <property type="entry name" value="5peptide_repeat"/>
</dbReference>
<dbReference type="OrthoDB" id="9798569at2"/>
<protein>
    <recommendedName>
        <fullName evidence="3">DUF2336 domain-containing protein</fullName>
    </recommendedName>
</protein>
<evidence type="ECO:0000313" key="2">
    <source>
        <dbReference type="Proteomes" id="UP000266934"/>
    </source>
</evidence>
<gene>
    <name evidence="1" type="ORF">BLTE_17490</name>
</gene>
<dbReference type="EMBL" id="AP018907">
    <property type="protein sequence ID" value="BBF93064.1"/>
    <property type="molecule type" value="Genomic_DNA"/>
</dbReference>
<dbReference type="Pfam" id="PF00805">
    <property type="entry name" value="Pentapeptide"/>
    <property type="match status" value="1"/>
</dbReference>
<sequence length="395" mass="42807">MIVRRFLQWVRTAAPGDRAEATGALARAYLYSDFSEHDRKAAQAALTLMLDDRAPVVRRALAEALGRSADAPHDIILALAHDAADIAAIVAERSPVLLEIELIEIVRAGRPGLRAAVAARPWVPESVSAVIIEVADAEVCRVLIENEGADIGEAALERLIARHGHVGTIREILLARPDLTPRLRQSLVAKTAGALAVFVSERAWLEPAAAARVAREACERTTVTIARSAEGDEALELVRHLRATEQLTAGLLLRALLGGNRALFEAALAELSGFRLSRVAAILDDRSFATFTPLYLKAGLPASAEPLFRAVLAALHEVGTAHDPLAAAQLHRRMVERVLTHYRGNDPRQLDSYFALLRRYAAEAAREEARAFTADLQDADLEEADLQDADLEEAA</sequence>
<dbReference type="KEGG" id="blag:BLTE_17490"/>
<dbReference type="Proteomes" id="UP000266934">
    <property type="component" value="Chromosome"/>
</dbReference>
<name>A0A348G0I1_9HYPH</name>
<dbReference type="InterPro" id="IPR014598">
    <property type="entry name" value="UCP035865"/>
</dbReference>